<protein>
    <submittedName>
        <fullName evidence="2">Uncharacterized protein</fullName>
    </submittedName>
</protein>
<reference evidence="2 3" key="1">
    <citation type="submission" date="2024-01" db="EMBL/GenBank/DDBJ databases">
        <title>The genomes of 5 underutilized Papilionoideae crops provide insights into root nodulation and disease resistanc.</title>
        <authorList>
            <person name="Jiang F."/>
        </authorList>
    </citation>
    <scope>NUCLEOTIDE SEQUENCE [LARGE SCALE GENOMIC DNA]</scope>
    <source>
        <strain evidence="2">DUOXIRENSHENG_FW03</strain>
        <tissue evidence="2">Leaves</tissue>
    </source>
</reference>
<proteinExistence type="predicted"/>
<keyword evidence="3" id="KW-1185">Reference proteome</keyword>
<dbReference type="AlphaFoldDB" id="A0AAN9SUU1"/>
<dbReference type="EMBL" id="JAYMYS010000002">
    <property type="protein sequence ID" value="KAK7405947.1"/>
    <property type="molecule type" value="Genomic_DNA"/>
</dbReference>
<name>A0AAN9SUU1_PSOTE</name>
<feature type="region of interest" description="Disordered" evidence="1">
    <location>
        <begin position="160"/>
        <end position="215"/>
    </location>
</feature>
<accession>A0AAN9SUU1</accession>
<organism evidence="2 3">
    <name type="scientific">Psophocarpus tetragonolobus</name>
    <name type="common">Winged bean</name>
    <name type="synonym">Dolichos tetragonolobus</name>
    <dbReference type="NCBI Taxonomy" id="3891"/>
    <lineage>
        <taxon>Eukaryota</taxon>
        <taxon>Viridiplantae</taxon>
        <taxon>Streptophyta</taxon>
        <taxon>Embryophyta</taxon>
        <taxon>Tracheophyta</taxon>
        <taxon>Spermatophyta</taxon>
        <taxon>Magnoliopsida</taxon>
        <taxon>eudicotyledons</taxon>
        <taxon>Gunneridae</taxon>
        <taxon>Pentapetalae</taxon>
        <taxon>rosids</taxon>
        <taxon>fabids</taxon>
        <taxon>Fabales</taxon>
        <taxon>Fabaceae</taxon>
        <taxon>Papilionoideae</taxon>
        <taxon>50 kb inversion clade</taxon>
        <taxon>NPAAA clade</taxon>
        <taxon>indigoferoid/millettioid clade</taxon>
        <taxon>Phaseoleae</taxon>
        <taxon>Psophocarpus</taxon>
    </lineage>
</organism>
<evidence type="ECO:0000313" key="3">
    <source>
        <dbReference type="Proteomes" id="UP001386955"/>
    </source>
</evidence>
<gene>
    <name evidence="2" type="ORF">VNO78_07559</name>
</gene>
<feature type="compositionally biased region" description="Polar residues" evidence="1">
    <location>
        <begin position="179"/>
        <end position="190"/>
    </location>
</feature>
<feature type="compositionally biased region" description="Low complexity" evidence="1">
    <location>
        <begin position="200"/>
        <end position="215"/>
    </location>
</feature>
<sequence length="215" mass="23645">MPISSPRSHCSRAQIDSALRPKIWPDFPLHSPGNWASSVKPNAHRAPARLLSCSSRPSIIQAHRQCRDLRHASMYPLQRSAGLHADLTRTDPSSRVSTSKLHASLYHVPPMTQTDGAQTDLVPGLEDRASGLETRALSSDPSFLQRLDWRHVVPSRLQRPDLLDTVPMQSDDHTDLGRRTSQTDNVQSVPSADLEKRVPANLLSASTDSSNSSSP</sequence>
<dbReference type="Proteomes" id="UP001386955">
    <property type="component" value="Unassembled WGS sequence"/>
</dbReference>
<evidence type="ECO:0000256" key="1">
    <source>
        <dbReference type="SAM" id="MobiDB-lite"/>
    </source>
</evidence>
<comment type="caution">
    <text evidence="2">The sequence shown here is derived from an EMBL/GenBank/DDBJ whole genome shotgun (WGS) entry which is preliminary data.</text>
</comment>
<evidence type="ECO:0000313" key="2">
    <source>
        <dbReference type="EMBL" id="KAK7405947.1"/>
    </source>
</evidence>